<dbReference type="EMBL" id="LR134155">
    <property type="protein sequence ID" value="VEA72006.1"/>
    <property type="molecule type" value="Genomic_DNA"/>
</dbReference>
<name>A0A447QPR6_SERRU</name>
<organism evidence="2 3">
    <name type="scientific">Serratia rubidaea</name>
    <name type="common">Serratia marinorubra</name>
    <dbReference type="NCBI Taxonomy" id="61652"/>
    <lineage>
        <taxon>Bacteria</taxon>
        <taxon>Pseudomonadati</taxon>
        <taxon>Pseudomonadota</taxon>
        <taxon>Gammaproteobacteria</taxon>
        <taxon>Enterobacterales</taxon>
        <taxon>Yersiniaceae</taxon>
        <taxon>Serratia</taxon>
    </lineage>
</organism>
<proteinExistence type="predicted"/>
<dbReference type="AlphaFoldDB" id="A0A447QPR6"/>
<sequence length="49" mass="5195">MIYFSALGMVSALGMTLAQTAHSLRTGRAPACSRKPGGCWATSRHGMVR</sequence>
<evidence type="ECO:0000313" key="2">
    <source>
        <dbReference type="EMBL" id="VEA72006.1"/>
    </source>
</evidence>
<evidence type="ECO:0000256" key="1">
    <source>
        <dbReference type="SAM" id="MobiDB-lite"/>
    </source>
</evidence>
<protein>
    <submittedName>
        <fullName evidence="2">Uncharacterized protein</fullName>
    </submittedName>
</protein>
<feature type="region of interest" description="Disordered" evidence="1">
    <location>
        <begin position="26"/>
        <end position="49"/>
    </location>
</feature>
<accession>A0A447QPR6</accession>
<evidence type="ECO:0000313" key="3">
    <source>
        <dbReference type="Proteomes" id="UP000271603"/>
    </source>
</evidence>
<dbReference type="Proteomes" id="UP000271603">
    <property type="component" value="Chromosome"/>
</dbReference>
<reference evidence="2 3" key="1">
    <citation type="submission" date="2018-12" db="EMBL/GenBank/DDBJ databases">
        <authorList>
            <consortium name="Pathogen Informatics"/>
        </authorList>
    </citation>
    <scope>NUCLEOTIDE SEQUENCE [LARGE SCALE GENOMIC DNA]</scope>
    <source>
        <strain evidence="2 3">NCTC9419</strain>
    </source>
</reference>
<gene>
    <name evidence="2" type="ORF">NCTC9419_03596</name>
</gene>